<sequence>MLLITHTPSRPDTCSVSSFDPSRSSSAAIPRSESHGWALMKGSAQRGQEMERMCHKICKDEHAWLLFLGEETELMQRKALTLLTAGYLGALCKSPGAQCGTQSASAAAQTMFSHHTAELIL</sequence>
<organism evidence="2 3">
    <name type="scientific">Liparis tanakae</name>
    <name type="common">Tanaka's snailfish</name>
    <dbReference type="NCBI Taxonomy" id="230148"/>
    <lineage>
        <taxon>Eukaryota</taxon>
        <taxon>Metazoa</taxon>
        <taxon>Chordata</taxon>
        <taxon>Craniata</taxon>
        <taxon>Vertebrata</taxon>
        <taxon>Euteleostomi</taxon>
        <taxon>Actinopterygii</taxon>
        <taxon>Neopterygii</taxon>
        <taxon>Teleostei</taxon>
        <taxon>Neoteleostei</taxon>
        <taxon>Acanthomorphata</taxon>
        <taxon>Eupercaria</taxon>
        <taxon>Perciformes</taxon>
        <taxon>Cottioidei</taxon>
        <taxon>Cottales</taxon>
        <taxon>Liparidae</taxon>
        <taxon>Liparis</taxon>
    </lineage>
</organism>
<dbReference type="Proteomes" id="UP000314294">
    <property type="component" value="Unassembled WGS sequence"/>
</dbReference>
<protein>
    <submittedName>
        <fullName evidence="2">Uncharacterized protein</fullName>
    </submittedName>
</protein>
<proteinExistence type="predicted"/>
<feature type="compositionally biased region" description="Low complexity" evidence="1">
    <location>
        <begin position="15"/>
        <end position="31"/>
    </location>
</feature>
<keyword evidence="3" id="KW-1185">Reference proteome</keyword>
<dbReference type="EMBL" id="SRLO01000059">
    <property type="protein sequence ID" value="TNN79952.1"/>
    <property type="molecule type" value="Genomic_DNA"/>
</dbReference>
<evidence type="ECO:0000256" key="1">
    <source>
        <dbReference type="SAM" id="MobiDB-lite"/>
    </source>
</evidence>
<comment type="caution">
    <text evidence="2">The sequence shown here is derived from an EMBL/GenBank/DDBJ whole genome shotgun (WGS) entry which is preliminary data.</text>
</comment>
<name>A0A4Z2IRS0_9TELE</name>
<feature type="region of interest" description="Disordered" evidence="1">
    <location>
        <begin position="1"/>
        <end position="34"/>
    </location>
</feature>
<evidence type="ECO:0000313" key="3">
    <source>
        <dbReference type="Proteomes" id="UP000314294"/>
    </source>
</evidence>
<accession>A0A4Z2IRS0</accession>
<gene>
    <name evidence="2" type="ORF">EYF80_009769</name>
</gene>
<reference evidence="2 3" key="1">
    <citation type="submission" date="2019-03" db="EMBL/GenBank/DDBJ databases">
        <title>First draft genome of Liparis tanakae, snailfish: a comprehensive survey of snailfish specific genes.</title>
        <authorList>
            <person name="Kim W."/>
            <person name="Song I."/>
            <person name="Jeong J.-H."/>
            <person name="Kim D."/>
            <person name="Kim S."/>
            <person name="Ryu S."/>
            <person name="Song J.Y."/>
            <person name="Lee S.K."/>
        </authorList>
    </citation>
    <scope>NUCLEOTIDE SEQUENCE [LARGE SCALE GENOMIC DNA]</scope>
    <source>
        <tissue evidence="2">Muscle</tissue>
    </source>
</reference>
<dbReference type="AlphaFoldDB" id="A0A4Z2IRS0"/>
<feature type="compositionally biased region" description="Polar residues" evidence="1">
    <location>
        <begin position="1"/>
        <end position="14"/>
    </location>
</feature>
<evidence type="ECO:0000313" key="2">
    <source>
        <dbReference type="EMBL" id="TNN79952.1"/>
    </source>
</evidence>